<evidence type="ECO:0000313" key="3">
    <source>
        <dbReference type="Proteomes" id="UP000192074"/>
    </source>
</evidence>
<feature type="compositionally biased region" description="Basic residues" evidence="1">
    <location>
        <begin position="11"/>
        <end position="21"/>
    </location>
</feature>
<feature type="compositionally biased region" description="Basic and acidic residues" evidence="1">
    <location>
        <begin position="1"/>
        <end position="10"/>
    </location>
</feature>
<organism evidence="2 3">
    <name type="scientific">Agrobacterium tumefaciens str. B6</name>
    <dbReference type="NCBI Taxonomy" id="1183423"/>
    <lineage>
        <taxon>Bacteria</taxon>
        <taxon>Pseudomonadati</taxon>
        <taxon>Pseudomonadota</taxon>
        <taxon>Alphaproteobacteria</taxon>
        <taxon>Hyphomicrobiales</taxon>
        <taxon>Rhizobiaceae</taxon>
        <taxon>Rhizobium/Agrobacterium group</taxon>
        <taxon>Agrobacterium</taxon>
        <taxon>Agrobacterium tumefaciens complex</taxon>
    </lineage>
</organism>
<sequence>MARGGRECGRARQRTRRRGNHQGRPETVLSRLRVCQGKVEPGFPEKTNKTKESRVCQVENEPDRL</sequence>
<gene>
    <name evidence="2" type="ORF">AGR4A_Cc80269</name>
</gene>
<name>A0A822V1R5_AGRTU</name>
<evidence type="ECO:0000256" key="1">
    <source>
        <dbReference type="SAM" id="MobiDB-lite"/>
    </source>
</evidence>
<dbReference type="AlphaFoldDB" id="A0A822V1R5"/>
<accession>A0A822V1R5</accession>
<proteinExistence type="predicted"/>
<dbReference type="Proteomes" id="UP000192074">
    <property type="component" value="Unassembled WGS sequence"/>
</dbReference>
<reference evidence="2 3" key="1">
    <citation type="submission" date="2016-01" db="EMBL/GenBank/DDBJ databases">
        <authorList>
            <person name="Regsiter A."/>
            <person name="william w."/>
        </authorList>
    </citation>
    <scope>NUCLEOTIDE SEQUENCE [LARGE SCALE GENOMIC DNA]</scope>
    <source>
        <strain evidence="2 3">B6</strain>
    </source>
</reference>
<feature type="region of interest" description="Disordered" evidence="1">
    <location>
        <begin position="1"/>
        <end position="65"/>
    </location>
</feature>
<comment type="caution">
    <text evidence="2">The sequence shown here is derived from an EMBL/GenBank/DDBJ whole genome shotgun (WGS) entry which is preliminary data.</text>
</comment>
<evidence type="ECO:0000313" key="2">
    <source>
        <dbReference type="EMBL" id="CVI19992.1"/>
    </source>
</evidence>
<dbReference type="EMBL" id="FCNL01000025">
    <property type="protein sequence ID" value="CVI19992.1"/>
    <property type="molecule type" value="Genomic_DNA"/>
</dbReference>
<protein>
    <submittedName>
        <fullName evidence="2">Uncharacterized protein</fullName>
    </submittedName>
</protein>